<reference evidence="1 2" key="1">
    <citation type="submission" date="2021-01" db="EMBL/GenBank/DDBJ databases">
        <title>Whole genome shotgun sequence of Planotetraspora phitsanulokensis NBRC 104273.</title>
        <authorList>
            <person name="Komaki H."/>
            <person name="Tamura T."/>
        </authorList>
    </citation>
    <scope>NUCLEOTIDE SEQUENCE [LARGE SCALE GENOMIC DNA]</scope>
    <source>
        <strain evidence="1 2">NBRC 104273</strain>
    </source>
</reference>
<protein>
    <submittedName>
        <fullName evidence="1">Uncharacterized protein</fullName>
    </submittedName>
</protein>
<comment type="caution">
    <text evidence="1">The sequence shown here is derived from an EMBL/GenBank/DDBJ whole genome shotgun (WGS) entry which is preliminary data.</text>
</comment>
<gene>
    <name evidence="1" type="ORF">Pph01_01330</name>
</gene>
<keyword evidence="2" id="KW-1185">Reference proteome</keyword>
<dbReference type="EMBL" id="BOOP01000001">
    <property type="protein sequence ID" value="GII35130.1"/>
    <property type="molecule type" value="Genomic_DNA"/>
</dbReference>
<dbReference type="AlphaFoldDB" id="A0A8J3U9Q8"/>
<proteinExistence type="predicted"/>
<name>A0A8J3U9Q8_9ACTN</name>
<sequence length="112" mass="11940">MDRPKGGRALIVISPGRLCRPRKKRQEPGVAAVRAIGREIRRKPDPGPAAARLPPTVTFARQGDHRDSPSARLPGSRGCAVTRVISAKNGPAGGLHEVCVGVMRQMLGYGLE</sequence>
<evidence type="ECO:0000313" key="2">
    <source>
        <dbReference type="Proteomes" id="UP000622547"/>
    </source>
</evidence>
<evidence type="ECO:0000313" key="1">
    <source>
        <dbReference type="EMBL" id="GII35130.1"/>
    </source>
</evidence>
<dbReference type="Proteomes" id="UP000622547">
    <property type="component" value="Unassembled WGS sequence"/>
</dbReference>
<accession>A0A8J3U9Q8</accession>
<organism evidence="1 2">
    <name type="scientific">Planotetraspora phitsanulokensis</name>
    <dbReference type="NCBI Taxonomy" id="575192"/>
    <lineage>
        <taxon>Bacteria</taxon>
        <taxon>Bacillati</taxon>
        <taxon>Actinomycetota</taxon>
        <taxon>Actinomycetes</taxon>
        <taxon>Streptosporangiales</taxon>
        <taxon>Streptosporangiaceae</taxon>
        <taxon>Planotetraspora</taxon>
    </lineage>
</organism>